<comment type="caution">
    <text evidence="1">The sequence shown here is derived from an EMBL/GenBank/DDBJ whole genome shotgun (WGS) entry which is preliminary data.</text>
</comment>
<dbReference type="RefSeq" id="WP_202652100.1">
    <property type="nucleotide sequence ID" value="NZ_JAESWB010000025.1"/>
</dbReference>
<gene>
    <name evidence="1" type="ORF">JK635_02470</name>
</gene>
<sequence>MKIGTVIVNDTGNHVVTETTNGYVTKTEPLEQFISRSVIVEYKGECKTLREIIEIHCDEYLSKCTIIEEQQQQKTKKSYDNFA</sequence>
<dbReference type="Proteomes" id="UP000623967">
    <property type="component" value="Unassembled WGS sequence"/>
</dbReference>
<name>A0ABS1TMH3_9BACI</name>
<reference evidence="1 2" key="1">
    <citation type="submission" date="2021-01" db="EMBL/GenBank/DDBJ databases">
        <title>Genome public.</title>
        <authorList>
            <person name="Liu C."/>
            <person name="Sun Q."/>
        </authorList>
    </citation>
    <scope>NUCLEOTIDE SEQUENCE [LARGE SCALE GENOMIC DNA]</scope>
    <source>
        <strain evidence="1 2">YIM B02564</strain>
    </source>
</reference>
<protein>
    <recommendedName>
        <fullName evidence="3">DUF2187 domain-containing protein</fullName>
    </recommendedName>
</protein>
<evidence type="ECO:0008006" key="3">
    <source>
        <dbReference type="Google" id="ProtNLM"/>
    </source>
</evidence>
<keyword evidence="2" id="KW-1185">Reference proteome</keyword>
<organism evidence="1 2">
    <name type="scientific">Neobacillus paridis</name>
    <dbReference type="NCBI Taxonomy" id="2803862"/>
    <lineage>
        <taxon>Bacteria</taxon>
        <taxon>Bacillati</taxon>
        <taxon>Bacillota</taxon>
        <taxon>Bacilli</taxon>
        <taxon>Bacillales</taxon>
        <taxon>Bacillaceae</taxon>
        <taxon>Neobacillus</taxon>
    </lineage>
</organism>
<proteinExistence type="predicted"/>
<evidence type="ECO:0000313" key="1">
    <source>
        <dbReference type="EMBL" id="MBL4951105.1"/>
    </source>
</evidence>
<accession>A0ABS1TMH3</accession>
<dbReference type="EMBL" id="JAESWB010000025">
    <property type="protein sequence ID" value="MBL4951105.1"/>
    <property type="molecule type" value="Genomic_DNA"/>
</dbReference>
<evidence type="ECO:0000313" key="2">
    <source>
        <dbReference type="Proteomes" id="UP000623967"/>
    </source>
</evidence>